<protein>
    <submittedName>
        <fullName evidence="2">Uncharacterized protein</fullName>
    </submittedName>
</protein>
<dbReference type="RefSeq" id="XP_008604389.1">
    <property type="nucleotide sequence ID" value="XM_008606167.1"/>
</dbReference>
<dbReference type="Proteomes" id="UP000030762">
    <property type="component" value="Unassembled WGS sequence"/>
</dbReference>
<evidence type="ECO:0000313" key="3">
    <source>
        <dbReference type="Proteomes" id="UP000030762"/>
    </source>
</evidence>
<dbReference type="GeneID" id="19941406"/>
<gene>
    <name evidence="2" type="ORF">SDRG_00679</name>
</gene>
<feature type="region of interest" description="Disordered" evidence="1">
    <location>
        <begin position="107"/>
        <end position="133"/>
    </location>
</feature>
<dbReference type="InParanoid" id="T0R5W3"/>
<proteinExistence type="predicted"/>
<reference evidence="2 3" key="1">
    <citation type="submission" date="2012-04" db="EMBL/GenBank/DDBJ databases">
        <title>The Genome Sequence of Saprolegnia declina VS20.</title>
        <authorList>
            <consortium name="The Broad Institute Genome Sequencing Platform"/>
            <person name="Russ C."/>
            <person name="Nusbaum C."/>
            <person name="Tyler B."/>
            <person name="van West P."/>
            <person name="Dieguez-Uribeondo J."/>
            <person name="de Bruijn I."/>
            <person name="Tripathy S."/>
            <person name="Jiang R."/>
            <person name="Young S.K."/>
            <person name="Zeng Q."/>
            <person name="Gargeya S."/>
            <person name="Fitzgerald M."/>
            <person name="Haas B."/>
            <person name="Abouelleil A."/>
            <person name="Alvarado L."/>
            <person name="Arachchi H.M."/>
            <person name="Berlin A."/>
            <person name="Chapman S.B."/>
            <person name="Goldberg J."/>
            <person name="Griggs A."/>
            <person name="Gujja S."/>
            <person name="Hansen M."/>
            <person name="Howarth C."/>
            <person name="Imamovic A."/>
            <person name="Larimer J."/>
            <person name="McCowen C."/>
            <person name="Montmayeur A."/>
            <person name="Murphy C."/>
            <person name="Neiman D."/>
            <person name="Pearson M."/>
            <person name="Priest M."/>
            <person name="Roberts A."/>
            <person name="Saif S."/>
            <person name="Shea T."/>
            <person name="Sisk P."/>
            <person name="Sykes S."/>
            <person name="Wortman J."/>
            <person name="Nusbaum C."/>
            <person name="Birren B."/>
        </authorList>
    </citation>
    <scope>NUCLEOTIDE SEQUENCE [LARGE SCALE GENOMIC DNA]</scope>
    <source>
        <strain evidence="2 3">VS20</strain>
    </source>
</reference>
<organism evidence="2 3">
    <name type="scientific">Saprolegnia diclina (strain VS20)</name>
    <dbReference type="NCBI Taxonomy" id="1156394"/>
    <lineage>
        <taxon>Eukaryota</taxon>
        <taxon>Sar</taxon>
        <taxon>Stramenopiles</taxon>
        <taxon>Oomycota</taxon>
        <taxon>Saprolegniomycetes</taxon>
        <taxon>Saprolegniales</taxon>
        <taxon>Saprolegniaceae</taxon>
        <taxon>Saprolegnia</taxon>
    </lineage>
</organism>
<dbReference type="AlphaFoldDB" id="T0R5W3"/>
<dbReference type="OrthoDB" id="167955at2759"/>
<accession>T0R5W3</accession>
<feature type="compositionally biased region" description="Basic and acidic residues" evidence="1">
    <location>
        <begin position="120"/>
        <end position="133"/>
    </location>
</feature>
<sequence length="133" mass="15245">MSLAWRTDAQERGLAACLRQRDDNAHQTPTRIGEGGNILQRGTAVYLRQRDINSCPRRLTLDDRQFLDRVIHDASLSHSSDCDGRLAIIVTRLGVQIPLVYCTPTKAAPVQRQEQQQQEQEQRIRERQDRARA</sequence>
<dbReference type="VEuPathDB" id="FungiDB:SDRG_00679"/>
<name>T0R5W3_SAPDV</name>
<evidence type="ECO:0000313" key="2">
    <source>
        <dbReference type="EMBL" id="EQC41820.1"/>
    </source>
</evidence>
<keyword evidence="3" id="KW-1185">Reference proteome</keyword>
<evidence type="ECO:0000256" key="1">
    <source>
        <dbReference type="SAM" id="MobiDB-lite"/>
    </source>
</evidence>
<dbReference type="EMBL" id="JH767133">
    <property type="protein sequence ID" value="EQC41820.1"/>
    <property type="molecule type" value="Genomic_DNA"/>
</dbReference>
<dbReference type="OMA" id="DINSCPR"/>